<dbReference type="RefSeq" id="WP_398353420.1">
    <property type="nucleotide sequence ID" value="NZ_JBIQWK010000011.1"/>
</dbReference>
<reference evidence="1 2" key="1">
    <citation type="submission" date="2024-10" db="EMBL/GenBank/DDBJ databases">
        <authorList>
            <person name="Wannawong T."/>
            <person name="Kuncharoen N."/>
            <person name="Mhuantong W."/>
        </authorList>
    </citation>
    <scope>NUCLEOTIDE SEQUENCE [LARGE SCALE GENOMIC DNA]</scope>
    <source>
        <strain evidence="1 2">CALK1-4</strain>
    </source>
</reference>
<protein>
    <recommendedName>
        <fullName evidence="3">Transposase</fullName>
    </recommendedName>
</protein>
<dbReference type="Proteomes" id="UP001610810">
    <property type="component" value="Unassembled WGS sequence"/>
</dbReference>
<dbReference type="EMBL" id="JBIQWK010000011">
    <property type="protein sequence ID" value="MFI0576175.1"/>
    <property type="molecule type" value="Genomic_DNA"/>
</dbReference>
<name>A0ABW7S9L2_STRTE</name>
<organism evidence="1 2">
    <name type="scientific">Streptomyces tendae</name>
    <dbReference type="NCBI Taxonomy" id="1932"/>
    <lineage>
        <taxon>Bacteria</taxon>
        <taxon>Bacillati</taxon>
        <taxon>Actinomycetota</taxon>
        <taxon>Actinomycetes</taxon>
        <taxon>Kitasatosporales</taxon>
        <taxon>Streptomycetaceae</taxon>
        <taxon>Streptomyces</taxon>
    </lineage>
</organism>
<evidence type="ECO:0000313" key="1">
    <source>
        <dbReference type="EMBL" id="MFI0576175.1"/>
    </source>
</evidence>
<comment type="caution">
    <text evidence="1">The sequence shown here is derived from an EMBL/GenBank/DDBJ whole genome shotgun (WGS) entry which is preliminary data.</text>
</comment>
<keyword evidence="2" id="KW-1185">Reference proteome</keyword>
<sequence>MSTAGLETELRTAAARLRDERGTKGRVDANSRELLETIRILLSLREPLARWLEEQAQYVAASGMYDVLAVDIARTINGAGEPGPGQDGHISDRHSGSALYEELKRLDGGE</sequence>
<evidence type="ECO:0000313" key="2">
    <source>
        <dbReference type="Proteomes" id="UP001610810"/>
    </source>
</evidence>
<gene>
    <name evidence="1" type="ORF">ACH3YB_31570</name>
</gene>
<evidence type="ECO:0008006" key="3">
    <source>
        <dbReference type="Google" id="ProtNLM"/>
    </source>
</evidence>
<proteinExistence type="predicted"/>
<accession>A0ABW7S9L2</accession>